<reference evidence="2" key="2">
    <citation type="submission" date="2024-08" db="UniProtKB">
        <authorList>
            <consortium name="EnsemblMetazoa"/>
        </authorList>
    </citation>
    <scope>IDENTIFICATION</scope>
</reference>
<evidence type="ECO:0000256" key="1">
    <source>
        <dbReference type="SAM" id="MobiDB-lite"/>
    </source>
</evidence>
<evidence type="ECO:0000313" key="3">
    <source>
        <dbReference type="Proteomes" id="UP000019118"/>
    </source>
</evidence>
<feature type="region of interest" description="Disordered" evidence="1">
    <location>
        <begin position="193"/>
        <end position="215"/>
    </location>
</feature>
<reference evidence="3" key="1">
    <citation type="journal article" date="2013" name="Genome Biol.">
        <title>Draft genome of the mountain pine beetle, Dendroctonus ponderosae Hopkins, a major forest pest.</title>
        <authorList>
            <person name="Keeling C.I."/>
            <person name="Yuen M.M."/>
            <person name="Liao N.Y."/>
            <person name="Docking T.R."/>
            <person name="Chan S.K."/>
            <person name="Taylor G.A."/>
            <person name="Palmquist D.L."/>
            <person name="Jackman S.D."/>
            <person name="Nguyen A."/>
            <person name="Li M."/>
            <person name="Henderson H."/>
            <person name="Janes J.K."/>
            <person name="Zhao Y."/>
            <person name="Pandoh P."/>
            <person name="Moore R."/>
            <person name="Sperling F.A."/>
            <person name="Huber D.P."/>
            <person name="Birol I."/>
            <person name="Jones S.J."/>
            <person name="Bohlmann J."/>
        </authorList>
    </citation>
    <scope>NUCLEOTIDE SEQUENCE</scope>
</reference>
<organism evidence="2 3">
    <name type="scientific">Dendroctonus ponderosae</name>
    <name type="common">Mountain pine beetle</name>
    <dbReference type="NCBI Taxonomy" id="77166"/>
    <lineage>
        <taxon>Eukaryota</taxon>
        <taxon>Metazoa</taxon>
        <taxon>Ecdysozoa</taxon>
        <taxon>Arthropoda</taxon>
        <taxon>Hexapoda</taxon>
        <taxon>Insecta</taxon>
        <taxon>Pterygota</taxon>
        <taxon>Neoptera</taxon>
        <taxon>Endopterygota</taxon>
        <taxon>Coleoptera</taxon>
        <taxon>Polyphaga</taxon>
        <taxon>Cucujiformia</taxon>
        <taxon>Curculionidae</taxon>
        <taxon>Scolytinae</taxon>
        <taxon>Dendroctonus</taxon>
    </lineage>
</organism>
<dbReference type="EnsemblMetazoa" id="XM_019902020.1">
    <property type="protein sequence ID" value="XP_019757579.1"/>
    <property type="gene ID" value="LOC109535973"/>
</dbReference>
<evidence type="ECO:0000313" key="2">
    <source>
        <dbReference type="EnsemblMetazoa" id="XP_019757579.1"/>
    </source>
</evidence>
<protein>
    <submittedName>
        <fullName evidence="2">Uncharacterized protein</fullName>
    </submittedName>
</protein>
<keyword evidence="3" id="KW-1185">Reference proteome</keyword>
<name>A0AAR5P915_DENPD</name>
<proteinExistence type="predicted"/>
<dbReference type="AlphaFoldDB" id="A0AAR5P915"/>
<dbReference type="Proteomes" id="UP000019118">
    <property type="component" value="Unassembled WGS sequence"/>
</dbReference>
<accession>A0AAR5P915</accession>
<sequence length="287" mass="32140">MENPSLIALLMQMKDENKEMLPSISSEMADRKKVVNEMRDKMDDNAQKFEDLKTIVEGKLKNIEEVTDDLENTEIVDIPAVVEETLTAAKVKEVVKTESIAILESQDEHAEEFLSDKVTTDKATIVKTEELSVADETVSDKIEDITRPMEHEYVTMQKNTQNLLKSAKTKPEIMLRWKTVEPDLEKLVCLGEESSDSECNGPTSDKPVHDSPALDEDANLIQIATEVAQFSDPELPIERHIPIEENAPAEAQPDVDSINASSNLETLLAVASLQNESVVDTTREHRR</sequence>